<dbReference type="Gene3D" id="1.10.10.60">
    <property type="entry name" value="Homeodomain-like"/>
    <property type="match status" value="1"/>
</dbReference>
<evidence type="ECO:0000313" key="9">
    <source>
        <dbReference type="Proteomes" id="UP000285301"/>
    </source>
</evidence>
<dbReference type="GO" id="GO:0000977">
    <property type="term" value="F:RNA polymerase II transcription regulatory region sequence-specific DNA binding"/>
    <property type="evidence" value="ECO:0007669"/>
    <property type="project" value="TreeGrafter"/>
</dbReference>
<comment type="subcellular location">
    <subcellularLocation>
        <location evidence="1 5 6">Nucleus</location>
    </subcellularLocation>
</comment>
<dbReference type="PANTHER" id="PTHR24329">
    <property type="entry name" value="HOMEOBOX PROTEIN ARISTALESS"/>
    <property type="match status" value="1"/>
</dbReference>
<proteinExistence type="predicted"/>
<comment type="caution">
    <text evidence="8">The sequence shown here is derived from an EMBL/GenBank/DDBJ whole genome shotgun (WGS) entry which is preliminary data.</text>
</comment>
<dbReference type="Proteomes" id="UP000285301">
    <property type="component" value="Unassembled WGS sequence"/>
</dbReference>
<evidence type="ECO:0000256" key="3">
    <source>
        <dbReference type="ARBA" id="ARBA00023155"/>
    </source>
</evidence>
<gene>
    <name evidence="8" type="ORF">B4U79_04201</name>
</gene>
<keyword evidence="3 5" id="KW-0371">Homeobox</keyword>
<dbReference type="CDD" id="cd00086">
    <property type="entry name" value="homeodomain"/>
    <property type="match status" value="1"/>
</dbReference>
<evidence type="ECO:0000256" key="5">
    <source>
        <dbReference type="PROSITE-ProRule" id="PRU00108"/>
    </source>
</evidence>
<evidence type="ECO:0000256" key="4">
    <source>
        <dbReference type="ARBA" id="ARBA00023242"/>
    </source>
</evidence>
<evidence type="ECO:0000259" key="7">
    <source>
        <dbReference type="PROSITE" id="PS50071"/>
    </source>
</evidence>
<organism evidence="8 9">
    <name type="scientific">Dinothrombium tinctorium</name>
    <dbReference type="NCBI Taxonomy" id="1965070"/>
    <lineage>
        <taxon>Eukaryota</taxon>
        <taxon>Metazoa</taxon>
        <taxon>Ecdysozoa</taxon>
        <taxon>Arthropoda</taxon>
        <taxon>Chelicerata</taxon>
        <taxon>Arachnida</taxon>
        <taxon>Acari</taxon>
        <taxon>Acariformes</taxon>
        <taxon>Trombidiformes</taxon>
        <taxon>Prostigmata</taxon>
        <taxon>Anystina</taxon>
        <taxon>Parasitengona</taxon>
        <taxon>Trombidioidea</taxon>
        <taxon>Trombidiidae</taxon>
        <taxon>Dinothrombium</taxon>
    </lineage>
</organism>
<dbReference type="GO" id="GO:0005634">
    <property type="term" value="C:nucleus"/>
    <property type="evidence" value="ECO:0007669"/>
    <property type="project" value="UniProtKB-SubCell"/>
</dbReference>
<dbReference type="InterPro" id="IPR009057">
    <property type="entry name" value="Homeodomain-like_sf"/>
</dbReference>
<dbReference type="EMBL" id="NCKU01008460">
    <property type="protein sequence ID" value="RWS01880.1"/>
    <property type="molecule type" value="Genomic_DNA"/>
</dbReference>
<name>A0A443QFT6_9ACAR</name>
<keyword evidence="4 5" id="KW-0539">Nucleus</keyword>
<dbReference type="GO" id="GO:0000981">
    <property type="term" value="F:DNA-binding transcription factor activity, RNA polymerase II-specific"/>
    <property type="evidence" value="ECO:0007669"/>
    <property type="project" value="InterPro"/>
</dbReference>
<reference evidence="8 9" key="1">
    <citation type="journal article" date="2018" name="Gigascience">
        <title>Genomes of trombidid mites reveal novel predicted allergens and laterally-transferred genes associated with secondary metabolism.</title>
        <authorList>
            <person name="Dong X."/>
            <person name="Chaisiri K."/>
            <person name="Xia D."/>
            <person name="Armstrong S.D."/>
            <person name="Fang Y."/>
            <person name="Donnelly M.J."/>
            <person name="Kadowaki T."/>
            <person name="McGarry J.W."/>
            <person name="Darby A.C."/>
            <person name="Makepeace B.L."/>
        </authorList>
    </citation>
    <scope>NUCLEOTIDE SEQUENCE [LARGE SCALE GENOMIC DNA]</scope>
    <source>
        <strain evidence="8">UoL-WK</strain>
    </source>
</reference>
<keyword evidence="9" id="KW-1185">Reference proteome</keyword>
<evidence type="ECO:0000256" key="2">
    <source>
        <dbReference type="ARBA" id="ARBA00023125"/>
    </source>
</evidence>
<evidence type="ECO:0000256" key="1">
    <source>
        <dbReference type="ARBA" id="ARBA00004123"/>
    </source>
</evidence>
<protein>
    <submittedName>
        <fullName evidence="8">Intestine-specific homeobox-like protein</fullName>
    </submittedName>
</protein>
<feature type="domain" description="Homeobox" evidence="7">
    <location>
        <begin position="84"/>
        <end position="145"/>
    </location>
</feature>
<evidence type="ECO:0000256" key="6">
    <source>
        <dbReference type="RuleBase" id="RU000682"/>
    </source>
</evidence>
<dbReference type="SUPFAM" id="SSF46689">
    <property type="entry name" value="Homeodomain-like"/>
    <property type="match status" value="1"/>
</dbReference>
<dbReference type="InterPro" id="IPR050649">
    <property type="entry name" value="Paired_Homeobox_TFs"/>
</dbReference>
<dbReference type="AlphaFoldDB" id="A0A443QFT6"/>
<dbReference type="PROSITE" id="PS50071">
    <property type="entry name" value="HOMEOBOX_2"/>
    <property type="match status" value="1"/>
</dbReference>
<feature type="DNA-binding region" description="Homeobox" evidence="5">
    <location>
        <begin position="86"/>
        <end position="146"/>
    </location>
</feature>
<accession>A0A443QFT6</accession>
<evidence type="ECO:0000313" key="8">
    <source>
        <dbReference type="EMBL" id="RWS01880.1"/>
    </source>
</evidence>
<dbReference type="SMART" id="SM00389">
    <property type="entry name" value="HOX"/>
    <property type="match status" value="1"/>
</dbReference>
<dbReference type="OrthoDB" id="6159439at2759"/>
<dbReference type="InterPro" id="IPR017970">
    <property type="entry name" value="Homeobox_CS"/>
</dbReference>
<dbReference type="Pfam" id="PF00046">
    <property type="entry name" value="Homeodomain"/>
    <property type="match status" value="1"/>
</dbReference>
<keyword evidence="2 5" id="KW-0238">DNA-binding</keyword>
<dbReference type="InterPro" id="IPR001356">
    <property type="entry name" value="HD"/>
</dbReference>
<sequence length="156" mass="17959">MNSGSENQFFTQVPTPSDHQLNSHLESFGKPIAVAGESSFTNHFEYGSQISFDESCYGESLNANIMQSSTSDEKRVNNSGKSINFKRRFRNNFTIHQTSILERVFEQSTHYPDYSTLSQISKQLKLPISRIQVWFQNRRAKFRRNSAASGHLKMKR</sequence>
<dbReference type="PANTHER" id="PTHR24329:SF543">
    <property type="entry name" value="FI01017P-RELATED"/>
    <property type="match status" value="1"/>
</dbReference>
<dbReference type="PROSITE" id="PS00027">
    <property type="entry name" value="HOMEOBOX_1"/>
    <property type="match status" value="1"/>
</dbReference>